<feature type="region of interest" description="Disordered" evidence="1">
    <location>
        <begin position="46"/>
        <end position="76"/>
    </location>
</feature>
<evidence type="ECO:0000256" key="1">
    <source>
        <dbReference type="SAM" id="MobiDB-lite"/>
    </source>
</evidence>
<proteinExistence type="predicted"/>
<protein>
    <submittedName>
        <fullName evidence="2">Uncharacterized protein</fullName>
    </submittedName>
</protein>
<sequence>MRSAMANQSRGARRRFFLPLSVISPVADLSEPTHITRSFLDQAYNPKPTYRSAPHNCHPRGSRRLEMRRLEDKVEG</sequence>
<feature type="compositionally biased region" description="Basic and acidic residues" evidence="1">
    <location>
        <begin position="63"/>
        <end position="76"/>
    </location>
</feature>
<reference evidence="2" key="2">
    <citation type="journal article" date="2015" name="Data Brief">
        <title>Shoot transcriptome of the giant reed, Arundo donax.</title>
        <authorList>
            <person name="Barrero R.A."/>
            <person name="Guerrero F.D."/>
            <person name="Moolhuijzen P."/>
            <person name="Goolsby J.A."/>
            <person name="Tidwell J."/>
            <person name="Bellgard S.E."/>
            <person name="Bellgard M.I."/>
        </authorList>
    </citation>
    <scope>NUCLEOTIDE SEQUENCE</scope>
    <source>
        <tissue evidence="2">Shoot tissue taken approximately 20 cm above the soil surface</tissue>
    </source>
</reference>
<reference evidence="2" key="1">
    <citation type="submission" date="2014-09" db="EMBL/GenBank/DDBJ databases">
        <authorList>
            <person name="Magalhaes I.L.F."/>
            <person name="Oliveira U."/>
            <person name="Santos F.R."/>
            <person name="Vidigal T.H.D.A."/>
            <person name="Brescovit A.D."/>
            <person name="Santos A.J."/>
        </authorList>
    </citation>
    <scope>NUCLEOTIDE SEQUENCE</scope>
    <source>
        <tissue evidence="2">Shoot tissue taken approximately 20 cm above the soil surface</tissue>
    </source>
</reference>
<evidence type="ECO:0000313" key="2">
    <source>
        <dbReference type="EMBL" id="JAE08340.1"/>
    </source>
</evidence>
<organism evidence="2">
    <name type="scientific">Arundo donax</name>
    <name type="common">Giant reed</name>
    <name type="synonym">Donax arundinaceus</name>
    <dbReference type="NCBI Taxonomy" id="35708"/>
    <lineage>
        <taxon>Eukaryota</taxon>
        <taxon>Viridiplantae</taxon>
        <taxon>Streptophyta</taxon>
        <taxon>Embryophyta</taxon>
        <taxon>Tracheophyta</taxon>
        <taxon>Spermatophyta</taxon>
        <taxon>Magnoliopsida</taxon>
        <taxon>Liliopsida</taxon>
        <taxon>Poales</taxon>
        <taxon>Poaceae</taxon>
        <taxon>PACMAD clade</taxon>
        <taxon>Arundinoideae</taxon>
        <taxon>Arundineae</taxon>
        <taxon>Arundo</taxon>
    </lineage>
</organism>
<dbReference type="EMBL" id="GBRH01189556">
    <property type="protein sequence ID" value="JAE08340.1"/>
    <property type="molecule type" value="Transcribed_RNA"/>
</dbReference>
<accession>A0A0A9F5M2</accession>
<dbReference type="AlphaFoldDB" id="A0A0A9F5M2"/>
<name>A0A0A9F5M2_ARUDO</name>